<name>A0A328C8N9_9DELT</name>
<proteinExistence type="predicted"/>
<evidence type="ECO:0000313" key="1">
    <source>
        <dbReference type="EMBL" id="RAL23040.1"/>
    </source>
</evidence>
<organism evidence="1 2">
    <name type="scientific">Lujinxingia litoralis</name>
    <dbReference type="NCBI Taxonomy" id="2211119"/>
    <lineage>
        <taxon>Bacteria</taxon>
        <taxon>Deltaproteobacteria</taxon>
        <taxon>Bradymonadales</taxon>
        <taxon>Lujinxingiaceae</taxon>
        <taxon>Lujinxingia</taxon>
    </lineage>
</organism>
<dbReference type="RefSeq" id="WP_111729568.1">
    <property type="nucleotide sequence ID" value="NZ_QHKO01000003.1"/>
</dbReference>
<accession>A0A328C8N9</accession>
<protein>
    <submittedName>
        <fullName evidence="1">Uncharacterized protein</fullName>
    </submittedName>
</protein>
<gene>
    <name evidence="1" type="ORF">DL240_09140</name>
</gene>
<keyword evidence="2" id="KW-1185">Reference proteome</keyword>
<dbReference type="EMBL" id="QHKO01000003">
    <property type="protein sequence ID" value="RAL23040.1"/>
    <property type="molecule type" value="Genomic_DNA"/>
</dbReference>
<dbReference type="AlphaFoldDB" id="A0A328C8N9"/>
<dbReference type="Proteomes" id="UP000249169">
    <property type="component" value="Unassembled WGS sequence"/>
</dbReference>
<reference evidence="1 2" key="1">
    <citation type="submission" date="2018-05" db="EMBL/GenBank/DDBJ databases">
        <title>Lujinxingia marina gen. nov. sp. nov., a new facultative anaerobic member of the class Deltaproteobacteria, and proposal of Lujinxingaceae fam. nov.</title>
        <authorList>
            <person name="Li C.-M."/>
        </authorList>
    </citation>
    <scope>NUCLEOTIDE SEQUENCE [LARGE SCALE GENOMIC DNA]</scope>
    <source>
        <strain evidence="1 2">B210</strain>
    </source>
</reference>
<comment type="caution">
    <text evidence="1">The sequence shown here is derived from an EMBL/GenBank/DDBJ whole genome shotgun (WGS) entry which is preliminary data.</text>
</comment>
<sequence>MDVDHFFNIAGGLARYDARTLSLADGAPVAEWGDTSGQLPSLVDMMTLAPDEYQVSPTYEFSAQGVLFSAEQRSAMQIPAEAVSDPLVGVTVVALVNKQSQDGVRQLAVWGDIATLDTGRWGLTTYPDDALQLYGYAISRSVSGVWSSGYSIVSVVSDTSGIKAGVQQSTMVAQVSPHNTLFAPRDEPGLLGRLFGGLVHDLLFFNRALTPAELAHVRAELAADWGI</sequence>
<evidence type="ECO:0000313" key="2">
    <source>
        <dbReference type="Proteomes" id="UP000249169"/>
    </source>
</evidence>